<dbReference type="EMBL" id="JH817503">
    <property type="protein sequence ID" value="EKC38114.1"/>
    <property type="molecule type" value="Genomic_DNA"/>
</dbReference>
<dbReference type="InParanoid" id="K1R3U2"/>
<dbReference type="HOGENOM" id="CLU_058516_0_0_1"/>
<dbReference type="AlphaFoldDB" id="K1R3U2"/>
<feature type="compositionally biased region" description="Acidic residues" evidence="1">
    <location>
        <begin position="235"/>
        <end position="255"/>
    </location>
</feature>
<organism evidence="2">
    <name type="scientific">Magallana gigas</name>
    <name type="common">Pacific oyster</name>
    <name type="synonym">Crassostrea gigas</name>
    <dbReference type="NCBI Taxonomy" id="29159"/>
    <lineage>
        <taxon>Eukaryota</taxon>
        <taxon>Metazoa</taxon>
        <taxon>Spiralia</taxon>
        <taxon>Lophotrochozoa</taxon>
        <taxon>Mollusca</taxon>
        <taxon>Bivalvia</taxon>
        <taxon>Autobranchia</taxon>
        <taxon>Pteriomorphia</taxon>
        <taxon>Ostreida</taxon>
        <taxon>Ostreoidea</taxon>
        <taxon>Ostreidae</taxon>
        <taxon>Magallana</taxon>
    </lineage>
</organism>
<accession>K1R3U2</accession>
<gene>
    <name evidence="2" type="ORF">CGI_10022706</name>
</gene>
<sequence>MVTKFLDSYFRCAAMKINQMAFYILQEQETAMAAEKDNTMYTEIRRILEAELTDPSAITKEIVKKSFAHTYDTIMLKVKHFQMRGMGKIFRKMRMFMKKAVRKGWTVEELKSNFLKLMETADFYKCPDEGDLREYHKKISVYFQRRFSKRKPFAKAEAWLTNFLREHVKDSATVVQGILGVYRGYVTAAVGVFQEVEKHMITGDAEDILNFVSQFLTEDQLSYLKAIFRDLGGSDENDDDDFEGSGSPDDDDDDLYPGGTGSPDDLYPGGTGSPDDLYPGGTGSVDYLPKRTILKEDGVFSEDDDEFSEN</sequence>
<evidence type="ECO:0000256" key="1">
    <source>
        <dbReference type="SAM" id="MobiDB-lite"/>
    </source>
</evidence>
<name>K1R3U2_MAGGI</name>
<evidence type="ECO:0000313" key="2">
    <source>
        <dbReference type="EMBL" id="EKC38114.1"/>
    </source>
</evidence>
<feature type="region of interest" description="Disordered" evidence="1">
    <location>
        <begin position="235"/>
        <end position="287"/>
    </location>
</feature>
<reference evidence="2" key="1">
    <citation type="journal article" date="2012" name="Nature">
        <title>The oyster genome reveals stress adaptation and complexity of shell formation.</title>
        <authorList>
            <person name="Zhang G."/>
            <person name="Fang X."/>
            <person name="Guo X."/>
            <person name="Li L."/>
            <person name="Luo R."/>
            <person name="Xu F."/>
            <person name="Yang P."/>
            <person name="Zhang L."/>
            <person name="Wang X."/>
            <person name="Qi H."/>
            <person name="Xiong Z."/>
            <person name="Que H."/>
            <person name="Xie Y."/>
            <person name="Holland P.W."/>
            <person name="Paps J."/>
            <person name="Zhu Y."/>
            <person name="Wu F."/>
            <person name="Chen Y."/>
            <person name="Wang J."/>
            <person name="Peng C."/>
            <person name="Meng J."/>
            <person name="Yang L."/>
            <person name="Liu J."/>
            <person name="Wen B."/>
            <person name="Zhang N."/>
            <person name="Huang Z."/>
            <person name="Zhu Q."/>
            <person name="Feng Y."/>
            <person name="Mount A."/>
            <person name="Hedgecock D."/>
            <person name="Xu Z."/>
            <person name="Liu Y."/>
            <person name="Domazet-Loso T."/>
            <person name="Du Y."/>
            <person name="Sun X."/>
            <person name="Zhang S."/>
            <person name="Liu B."/>
            <person name="Cheng P."/>
            <person name="Jiang X."/>
            <person name="Li J."/>
            <person name="Fan D."/>
            <person name="Wang W."/>
            <person name="Fu W."/>
            <person name="Wang T."/>
            <person name="Wang B."/>
            <person name="Zhang J."/>
            <person name="Peng Z."/>
            <person name="Li Y."/>
            <person name="Li N."/>
            <person name="Wang J."/>
            <person name="Chen M."/>
            <person name="He Y."/>
            <person name="Tan F."/>
            <person name="Song X."/>
            <person name="Zheng Q."/>
            <person name="Huang R."/>
            <person name="Yang H."/>
            <person name="Du X."/>
            <person name="Chen L."/>
            <person name="Yang M."/>
            <person name="Gaffney P.M."/>
            <person name="Wang S."/>
            <person name="Luo L."/>
            <person name="She Z."/>
            <person name="Ming Y."/>
            <person name="Huang W."/>
            <person name="Zhang S."/>
            <person name="Huang B."/>
            <person name="Zhang Y."/>
            <person name="Qu T."/>
            <person name="Ni P."/>
            <person name="Miao G."/>
            <person name="Wang J."/>
            <person name="Wang Q."/>
            <person name="Steinberg C.E."/>
            <person name="Wang H."/>
            <person name="Li N."/>
            <person name="Qian L."/>
            <person name="Zhang G."/>
            <person name="Li Y."/>
            <person name="Yang H."/>
            <person name="Liu X."/>
            <person name="Wang J."/>
            <person name="Yin Y."/>
            <person name="Wang J."/>
        </authorList>
    </citation>
    <scope>NUCLEOTIDE SEQUENCE [LARGE SCALE GENOMIC DNA]</scope>
    <source>
        <strain evidence="2">05x7-T-G4-1.051#20</strain>
    </source>
</reference>
<proteinExistence type="predicted"/>
<protein>
    <submittedName>
        <fullName evidence="2">Uncharacterized protein</fullName>
    </submittedName>
</protein>